<evidence type="ECO:0000256" key="9">
    <source>
        <dbReference type="ARBA" id="ARBA00022741"/>
    </source>
</evidence>
<dbReference type="PROSITE" id="PS00111">
    <property type="entry name" value="PGLYCERATE_KINASE"/>
    <property type="match status" value="1"/>
</dbReference>
<dbReference type="SUPFAM" id="SSF53748">
    <property type="entry name" value="Phosphoglycerate kinase"/>
    <property type="match status" value="1"/>
</dbReference>
<comment type="subcellular location">
    <subcellularLocation>
        <location evidence="2 13">Cytoplasm</location>
    </subcellularLocation>
</comment>
<evidence type="ECO:0000256" key="15">
    <source>
        <dbReference type="PIRSR" id="PIRSR000724-2"/>
    </source>
</evidence>
<dbReference type="HAMAP" id="MF_00145">
    <property type="entry name" value="Phosphoglyc_kinase"/>
    <property type="match status" value="1"/>
</dbReference>
<dbReference type="EMBL" id="SSXL01000060">
    <property type="protein sequence ID" value="TIH99035.1"/>
    <property type="molecule type" value="Genomic_DNA"/>
</dbReference>
<dbReference type="PIRSF" id="PIRSF000724">
    <property type="entry name" value="Pgk"/>
    <property type="match status" value="1"/>
</dbReference>
<dbReference type="Gene3D" id="3.40.50.1260">
    <property type="entry name" value="Phosphoglycerate kinase, N-terminal domain"/>
    <property type="match status" value="2"/>
</dbReference>
<keyword evidence="9 13" id="KW-0547">Nucleotide-binding</keyword>
<dbReference type="GO" id="GO:0004618">
    <property type="term" value="F:phosphoglycerate kinase activity"/>
    <property type="evidence" value="ECO:0007669"/>
    <property type="project" value="UniProtKB-UniRule"/>
</dbReference>
<evidence type="ECO:0000313" key="17">
    <source>
        <dbReference type="EMBL" id="TIH99035.1"/>
    </source>
</evidence>
<evidence type="ECO:0000256" key="10">
    <source>
        <dbReference type="ARBA" id="ARBA00022777"/>
    </source>
</evidence>
<comment type="caution">
    <text evidence="17">The sequence shown here is derived from an EMBL/GenBank/DDBJ whole genome shotgun (WGS) entry which is preliminary data.</text>
</comment>
<reference evidence="17 18" key="1">
    <citation type="submission" date="2019-04" db="EMBL/GenBank/DDBJ databases">
        <title>Genome analysis of Streptococcus suis strain WUSS327.</title>
        <authorList>
            <person name="Chen H."/>
            <person name="Gao X."/>
            <person name="Wu Z."/>
        </authorList>
    </citation>
    <scope>NUCLEOTIDE SEQUENCE [LARGE SCALE GENOMIC DNA]</scope>
    <source>
        <strain evidence="17 18">WUSS327</strain>
    </source>
</reference>
<dbReference type="FunFam" id="3.40.50.1260:FF:000001">
    <property type="entry name" value="Phosphoglycerate kinase"/>
    <property type="match status" value="1"/>
</dbReference>
<dbReference type="AlphaFoldDB" id="A0A4T2GJD4"/>
<dbReference type="GO" id="GO:0006094">
    <property type="term" value="P:gluconeogenesis"/>
    <property type="evidence" value="ECO:0007669"/>
    <property type="project" value="TreeGrafter"/>
</dbReference>
<keyword evidence="11 13" id="KW-0067">ATP-binding</keyword>
<comment type="catalytic activity">
    <reaction evidence="1 13 16">
        <text>(2R)-3-phosphoglycerate + ATP = (2R)-3-phospho-glyceroyl phosphate + ADP</text>
        <dbReference type="Rhea" id="RHEA:14801"/>
        <dbReference type="ChEBI" id="CHEBI:30616"/>
        <dbReference type="ChEBI" id="CHEBI:57604"/>
        <dbReference type="ChEBI" id="CHEBI:58272"/>
        <dbReference type="ChEBI" id="CHEBI:456216"/>
        <dbReference type="EC" id="2.7.2.3"/>
    </reaction>
</comment>
<comment type="similarity">
    <text evidence="4 13 16">Belongs to the phosphoglycerate kinase family.</text>
</comment>
<dbReference type="UniPathway" id="UPA00109">
    <property type="reaction ID" value="UER00185"/>
</dbReference>
<evidence type="ECO:0000256" key="6">
    <source>
        <dbReference type="ARBA" id="ARBA00016471"/>
    </source>
</evidence>
<keyword evidence="10 13" id="KW-0418">Kinase</keyword>
<feature type="binding site" evidence="13 14">
    <location>
        <begin position="21"/>
        <end position="23"/>
    </location>
    <ligand>
        <name>substrate</name>
    </ligand>
</feature>
<feature type="binding site" evidence="13">
    <location>
        <position position="120"/>
    </location>
    <ligand>
        <name>substrate</name>
    </ligand>
</feature>
<dbReference type="PRINTS" id="PR00477">
    <property type="entry name" value="PHGLYCKINASE"/>
</dbReference>
<feature type="binding site" evidence="13">
    <location>
        <position position="36"/>
    </location>
    <ligand>
        <name>substrate</name>
    </ligand>
</feature>
<evidence type="ECO:0000256" key="2">
    <source>
        <dbReference type="ARBA" id="ARBA00004496"/>
    </source>
</evidence>
<evidence type="ECO:0000256" key="7">
    <source>
        <dbReference type="ARBA" id="ARBA00022490"/>
    </source>
</evidence>
<evidence type="ECO:0000256" key="8">
    <source>
        <dbReference type="ARBA" id="ARBA00022679"/>
    </source>
</evidence>
<accession>A0A4T2GJD4</accession>
<feature type="binding site" evidence="14">
    <location>
        <position position="36"/>
    </location>
    <ligand>
        <name>(2R)-3-phosphoglycerate</name>
        <dbReference type="ChEBI" id="CHEBI:58272"/>
    </ligand>
</feature>
<dbReference type="InterPro" id="IPR036043">
    <property type="entry name" value="Phosphoglycerate_kinase_sf"/>
</dbReference>
<proteinExistence type="inferred from homology"/>
<feature type="binding site" evidence="13 15">
    <location>
        <position position="328"/>
    </location>
    <ligand>
        <name>ATP</name>
        <dbReference type="ChEBI" id="CHEBI:30616"/>
    </ligand>
</feature>
<dbReference type="FunFam" id="3.40.50.1260:FF:000008">
    <property type="entry name" value="Phosphoglycerate kinase"/>
    <property type="match status" value="1"/>
</dbReference>
<evidence type="ECO:0000256" key="1">
    <source>
        <dbReference type="ARBA" id="ARBA00000642"/>
    </source>
</evidence>
<name>A0A4T2GJD4_STRSU</name>
<dbReference type="PANTHER" id="PTHR11406:SF23">
    <property type="entry name" value="PHOSPHOGLYCERATE KINASE 1, CHLOROPLASTIC-RELATED"/>
    <property type="match status" value="1"/>
</dbReference>
<evidence type="ECO:0000256" key="11">
    <source>
        <dbReference type="ARBA" id="ARBA00022840"/>
    </source>
</evidence>
<evidence type="ECO:0000256" key="16">
    <source>
        <dbReference type="RuleBase" id="RU000532"/>
    </source>
</evidence>
<dbReference type="Pfam" id="PF00162">
    <property type="entry name" value="PGK"/>
    <property type="match status" value="1"/>
</dbReference>
<feature type="binding site" evidence="14">
    <location>
        <position position="120"/>
    </location>
    <ligand>
        <name>(2R)-3-phosphoglycerate</name>
        <dbReference type="ChEBI" id="CHEBI:58272"/>
    </ligand>
</feature>
<dbReference type="GO" id="GO:0043531">
    <property type="term" value="F:ADP binding"/>
    <property type="evidence" value="ECO:0007669"/>
    <property type="project" value="TreeGrafter"/>
</dbReference>
<feature type="binding site" evidence="13 15">
    <location>
        <position position="209"/>
    </location>
    <ligand>
        <name>ATP</name>
        <dbReference type="ChEBI" id="CHEBI:30616"/>
    </ligand>
</feature>
<dbReference type="Proteomes" id="UP000309259">
    <property type="component" value="Unassembled WGS sequence"/>
</dbReference>
<evidence type="ECO:0000256" key="5">
    <source>
        <dbReference type="ARBA" id="ARBA00013061"/>
    </source>
</evidence>
<feature type="binding site" evidence="13">
    <location>
        <position position="158"/>
    </location>
    <ligand>
        <name>substrate</name>
    </ligand>
</feature>
<evidence type="ECO:0000313" key="18">
    <source>
        <dbReference type="Proteomes" id="UP000309259"/>
    </source>
</evidence>
<feature type="binding site" evidence="14">
    <location>
        <position position="158"/>
    </location>
    <ligand>
        <name>(2R)-3-phosphoglycerate</name>
        <dbReference type="ChEBI" id="CHEBI:58272"/>
    </ligand>
</feature>
<dbReference type="GO" id="GO:0005524">
    <property type="term" value="F:ATP binding"/>
    <property type="evidence" value="ECO:0007669"/>
    <property type="project" value="UniProtKB-KW"/>
</dbReference>
<sequence length="399" mass="42028">MAKLTVKDVELKGKKVLVRVDFNVPLKDGVITNDNRITAALPTIKYILEQGGRAILFSHLGRVKEEADKEGKSLAPVAADLAAKLGQDVAFVAGATRGAELEAAINALEDGQVLLVENTRFEDVDGKKESKNDEELGKYWASLGDGIFVNDAFGTAHRAHASNVGISANVEKAVAGFLLENEIAYIQEAVETPERPFVAILGGSKVSDKIGVIENLLEKADKVLIGGGMTYTFYKAQGIEIGNSLVEEDKLDVAKALLEKANGKLILPVDSKEANAFAGYTEVRDTEGEAVSEGFLGLDIGPKSIAKFDEALTGAKTVVWNGPMGVFENPDFQAGTIGVMDAIVKQPGVKSIIGGGDSAAAAINLGRADKFSWISTGGGASMELLEGKVLPGLAALTEK</sequence>
<keyword evidence="12 13" id="KW-0324">Glycolysis</keyword>
<evidence type="ECO:0000256" key="4">
    <source>
        <dbReference type="ARBA" id="ARBA00008982"/>
    </source>
</evidence>
<feature type="binding site" evidence="13 15">
    <location>
        <position position="297"/>
    </location>
    <ligand>
        <name>ATP</name>
        <dbReference type="ChEBI" id="CHEBI:30616"/>
    </ligand>
</feature>
<feature type="binding site" evidence="13 15">
    <location>
        <begin position="355"/>
        <end position="358"/>
    </location>
    <ligand>
        <name>ATP</name>
        <dbReference type="ChEBI" id="CHEBI:30616"/>
    </ligand>
</feature>
<comment type="subunit">
    <text evidence="13">Monomer.</text>
</comment>
<dbReference type="RefSeq" id="WP_029188135.1">
    <property type="nucleotide sequence ID" value="NZ_JAIMDZ010000060.1"/>
</dbReference>
<evidence type="ECO:0000256" key="13">
    <source>
        <dbReference type="HAMAP-Rule" id="MF_00145"/>
    </source>
</evidence>
<dbReference type="EC" id="2.7.2.3" evidence="5 13"/>
<dbReference type="InterPro" id="IPR015911">
    <property type="entry name" value="Phosphoglycerate_kinase_CS"/>
</dbReference>
<keyword evidence="8 13" id="KW-0808">Transferase</keyword>
<dbReference type="GO" id="GO:0006096">
    <property type="term" value="P:glycolytic process"/>
    <property type="evidence" value="ECO:0007669"/>
    <property type="project" value="UniProtKB-UniRule"/>
</dbReference>
<protein>
    <recommendedName>
        <fullName evidence="6 13">Phosphoglycerate kinase</fullName>
        <ecNumber evidence="5 13">2.7.2.3</ecNumber>
    </recommendedName>
</protein>
<evidence type="ECO:0000256" key="12">
    <source>
        <dbReference type="ARBA" id="ARBA00023152"/>
    </source>
</evidence>
<dbReference type="InterPro" id="IPR001576">
    <property type="entry name" value="Phosphoglycerate_kinase"/>
</dbReference>
<keyword evidence="7 13" id="KW-0963">Cytoplasm</keyword>
<feature type="binding site" evidence="13 14">
    <location>
        <begin position="59"/>
        <end position="62"/>
    </location>
    <ligand>
        <name>substrate</name>
    </ligand>
</feature>
<dbReference type="GO" id="GO:0005829">
    <property type="term" value="C:cytosol"/>
    <property type="evidence" value="ECO:0007669"/>
    <property type="project" value="TreeGrafter"/>
</dbReference>
<organism evidence="17 18">
    <name type="scientific">Streptococcus suis</name>
    <dbReference type="NCBI Taxonomy" id="1307"/>
    <lineage>
        <taxon>Bacteria</taxon>
        <taxon>Bacillati</taxon>
        <taxon>Bacillota</taxon>
        <taxon>Bacilli</taxon>
        <taxon>Lactobacillales</taxon>
        <taxon>Streptococcaceae</taxon>
        <taxon>Streptococcus</taxon>
    </lineage>
</organism>
<gene>
    <name evidence="13" type="primary">pgk</name>
    <name evidence="17" type="ORF">FAJ35_11205</name>
</gene>
<evidence type="ECO:0000256" key="3">
    <source>
        <dbReference type="ARBA" id="ARBA00004838"/>
    </source>
</evidence>
<comment type="pathway">
    <text evidence="3 13">Carbohydrate degradation; glycolysis; pyruvate from D-glyceraldehyde 3-phosphate: step 2/5.</text>
</comment>
<evidence type="ECO:0000256" key="14">
    <source>
        <dbReference type="PIRSR" id="PIRSR000724-1"/>
    </source>
</evidence>
<dbReference type="GO" id="GO:0009986">
    <property type="term" value="C:cell surface"/>
    <property type="evidence" value="ECO:0007669"/>
    <property type="project" value="UniProtKB-ARBA"/>
</dbReference>
<dbReference type="InterPro" id="IPR015824">
    <property type="entry name" value="Phosphoglycerate_kinase_N"/>
</dbReference>
<dbReference type="PANTHER" id="PTHR11406">
    <property type="entry name" value="PHOSPHOGLYCERATE KINASE"/>
    <property type="match status" value="1"/>
</dbReference>